<gene>
    <name evidence="1" type="ordered locus">Mpop_2383</name>
</gene>
<evidence type="ECO:0000313" key="1">
    <source>
        <dbReference type="EMBL" id="ACB80545.1"/>
    </source>
</evidence>
<evidence type="ECO:0000313" key="2">
    <source>
        <dbReference type="Proteomes" id="UP000007136"/>
    </source>
</evidence>
<sequence>MSEFGPVSRFGPMGYVMRLQRRGFVLIGHGGSDEFAMASTYVLAKPGSPHVVKVGVNPDGDPWPVYAAWCFHRPGPFKPVVRSLRWYGRGSLRFFVATMDRLHAPMSGFDKPPQGARERIIRAKSLDVVVRLNGALDGWYKANLARGIDRREWRGEAQDARLTHSLAKRCAKAGLSDVAGFLRALAAAFPRFHMDPAPHNWMFREDGALVMLDPFTRILADIPATAPRLVRRKA</sequence>
<dbReference type="STRING" id="441620.Mpop_2383"/>
<dbReference type="Proteomes" id="UP000007136">
    <property type="component" value="Chromosome"/>
</dbReference>
<dbReference type="KEGG" id="mpo:Mpop_2383"/>
<organism evidence="1 2">
    <name type="scientific">Methylorubrum populi (strain ATCC BAA-705 / NCIMB 13946 / BJ001)</name>
    <name type="common">Methylobacterium populi</name>
    <dbReference type="NCBI Taxonomy" id="441620"/>
    <lineage>
        <taxon>Bacteria</taxon>
        <taxon>Pseudomonadati</taxon>
        <taxon>Pseudomonadota</taxon>
        <taxon>Alphaproteobacteria</taxon>
        <taxon>Hyphomicrobiales</taxon>
        <taxon>Methylobacteriaceae</taxon>
        <taxon>Methylorubrum</taxon>
    </lineage>
</organism>
<proteinExistence type="predicted"/>
<name>B1Z9D9_METPB</name>
<dbReference type="RefSeq" id="WP_012454277.1">
    <property type="nucleotide sequence ID" value="NC_010725.1"/>
</dbReference>
<dbReference type="EMBL" id="CP001029">
    <property type="protein sequence ID" value="ACB80545.1"/>
    <property type="molecule type" value="Genomic_DNA"/>
</dbReference>
<dbReference type="HOGENOM" id="CLU_1183927_0_0_5"/>
<protein>
    <submittedName>
        <fullName evidence="1">Uncharacterized protein</fullName>
    </submittedName>
</protein>
<dbReference type="AlphaFoldDB" id="B1Z9D9"/>
<accession>B1Z9D9</accession>
<dbReference type="eggNOG" id="ENOG502ZHTW">
    <property type="taxonomic scope" value="Bacteria"/>
</dbReference>
<reference evidence="1" key="1">
    <citation type="submission" date="2008-04" db="EMBL/GenBank/DDBJ databases">
        <title>Complete sequence of chromosome of Methylobacterium populi BJ001.</title>
        <authorList>
            <consortium name="US DOE Joint Genome Institute"/>
            <person name="Copeland A."/>
            <person name="Lucas S."/>
            <person name="Lapidus A."/>
            <person name="Glavina del Rio T."/>
            <person name="Dalin E."/>
            <person name="Tice H."/>
            <person name="Bruce D."/>
            <person name="Goodwin L."/>
            <person name="Pitluck S."/>
            <person name="Chertkov O."/>
            <person name="Brettin T."/>
            <person name="Detter J.C."/>
            <person name="Han C."/>
            <person name="Kuske C.R."/>
            <person name="Schmutz J."/>
            <person name="Larimer F."/>
            <person name="Land M."/>
            <person name="Hauser L."/>
            <person name="Kyrpides N."/>
            <person name="Mikhailova N."/>
            <person name="Marx C."/>
            <person name="Richardson P."/>
        </authorList>
    </citation>
    <scope>NUCLEOTIDE SEQUENCE [LARGE SCALE GENOMIC DNA]</scope>
    <source>
        <strain evidence="1">BJ001</strain>
    </source>
</reference>